<dbReference type="Proteomes" id="UP000285712">
    <property type="component" value="Unassembled WGS sequence"/>
</dbReference>
<evidence type="ECO:0000313" key="5">
    <source>
        <dbReference type="Proteomes" id="UP000285430"/>
    </source>
</evidence>
<gene>
    <name evidence="3" type="ORF">DYB35_004068</name>
    <name evidence="4" type="ORF">DYB37_004577</name>
</gene>
<evidence type="ECO:0000313" key="6">
    <source>
        <dbReference type="Proteomes" id="UP000285712"/>
    </source>
</evidence>
<feature type="region of interest" description="Disordered" evidence="2">
    <location>
        <begin position="426"/>
        <end position="456"/>
    </location>
</feature>
<evidence type="ECO:0000313" key="4">
    <source>
        <dbReference type="EMBL" id="RHZ11519.1"/>
    </source>
</evidence>
<sequence length="508" mass="58438">MEILREDNAALEKKMEEMVVQNEAMLKKQEDLERKSKLLSDHNQLLQKLVQDAQNKEQVPPKVNAAPSKELMQLKKQASTLDKEKAAIKAENDQLRQDKDLLEKDVVNLRHDLERVYRRFKEPKATPLSSVPAADTDLELDRLLDNQSAWEKQQLVVQDLIQQCTSKMQDQHASKRRRLNESLMVQEKMLQDAIQHFQDELHDRQEFDRFEVQVQWEEKQAAAAMADSTLQQQAEYSLQKRCDQLASDHQQAHARAEELQEALDAALSNVDKLRLQKDQLAQLLDQRTTDVHELHVQLEQLQERLAAKEQYLVAQKEDTLSVLKHKAEDRQQWEACEAKLQQQIQVLEATVSQIQHATQASENMLVVAAETARETAEAAHEETLALLQMEIDARHARDDELATTTAHRDALVTECQQLRELLNQLREKRDQSTSDSRTTNQQTLNQVPPMPPLDEATSGELQAFFLAYYDMAETKHRALLAERDALLAATTDAQQLSQQRHHLSSTLH</sequence>
<accession>A0A3R6ZSK9</accession>
<keyword evidence="1" id="KW-0175">Coiled coil</keyword>
<evidence type="ECO:0000256" key="1">
    <source>
        <dbReference type="SAM" id="Coils"/>
    </source>
</evidence>
<name>A0A3R6ZSK9_APHAT</name>
<evidence type="ECO:0000256" key="2">
    <source>
        <dbReference type="SAM" id="MobiDB-lite"/>
    </source>
</evidence>
<reference evidence="5 6" key="1">
    <citation type="submission" date="2018-08" db="EMBL/GenBank/DDBJ databases">
        <title>Aphanomyces genome sequencing and annotation.</title>
        <authorList>
            <person name="Minardi D."/>
            <person name="Oidtmann B."/>
            <person name="Van Der Giezen M."/>
            <person name="Studholme D.J."/>
        </authorList>
    </citation>
    <scope>NUCLEOTIDE SEQUENCE [LARGE SCALE GENOMIC DNA]</scope>
    <source>
        <strain evidence="4 5">Da</strain>
        <strain evidence="3 6">Sv</strain>
    </source>
</reference>
<dbReference type="EMBL" id="QUTG01008271">
    <property type="protein sequence ID" value="RHY81170.1"/>
    <property type="molecule type" value="Genomic_DNA"/>
</dbReference>
<comment type="caution">
    <text evidence="3">The sequence shown here is derived from an EMBL/GenBank/DDBJ whole genome shotgun (WGS) entry which is preliminary data.</text>
</comment>
<proteinExistence type="predicted"/>
<evidence type="ECO:0000313" key="3">
    <source>
        <dbReference type="EMBL" id="RHY81170.1"/>
    </source>
</evidence>
<feature type="coiled-coil region" evidence="1">
    <location>
        <begin position="242"/>
        <end position="357"/>
    </location>
</feature>
<dbReference type="AlphaFoldDB" id="A0A3R6ZSK9"/>
<feature type="coiled-coil region" evidence="1">
    <location>
        <begin position="1"/>
        <end position="119"/>
    </location>
</feature>
<organism evidence="3 6">
    <name type="scientific">Aphanomyces astaci</name>
    <name type="common">Crayfish plague agent</name>
    <dbReference type="NCBI Taxonomy" id="112090"/>
    <lineage>
        <taxon>Eukaryota</taxon>
        <taxon>Sar</taxon>
        <taxon>Stramenopiles</taxon>
        <taxon>Oomycota</taxon>
        <taxon>Saprolegniomycetes</taxon>
        <taxon>Saprolegniales</taxon>
        <taxon>Verrucalvaceae</taxon>
        <taxon>Aphanomyces</taxon>
    </lineage>
</organism>
<dbReference type="Proteomes" id="UP000285430">
    <property type="component" value="Unassembled WGS sequence"/>
</dbReference>
<feature type="compositionally biased region" description="Polar residues" evidence="2">
    <location>
        <begin position="433"/>
        <end position="446"/>
    </location>
</feature>
<protein>
    <submittedName>
        <fullName evidence="3">Uncharacterized protein</fullName>
    </submittedName>
</protein>
<dbReference type="EMBL" id="QUTH01004941">
    <property type="protein sequence ID" value="RHZ11519.1"/>
    <property type="molecule type" value="Genomic_DNA"/>
</dbReference>